<dbReference type="Proteomes" id="UP000614610">
    <property type="component" value="Unassembled WGS sequence"/>
</dbReference>
<evidence type="ECO:0000313" key="3">
    <source>
        <dbReference type="Proteomes" id="UP000483672"/>
    </source>
</evidence>
<comment type="caution">
    <text evidence="2">The sequence shown here is derived from an EMBL/GenBank/DDBJ whole genome shotgun (WGS) entry which is preliminary data.</text>
</comment>
<dbReference type="Proteomes" id="UP000483672">
    <property type="component" value="Unassembled WGS sequence"/>
</dbReference>
<protein>
    <submittedName>
        <fullName evidence="2">Uncharacterized protein</fullName>
    </submittedName>
</protein>
<name>A0A7C8QJU4_ORBOL</name>
<dbReference type="AlphaFoldDB" id="A0A7C8QJU4"/>
<evidence type="ECO:0000313" key="2">
    <source>
        <dbReference type="EMBL" id="KAF3215991.1"/>
    </source>
</evidence>
<organism evidence="2 3">
    <name type="scientific">Orbilia oligospora</name>
    <name type="common">Nematode-trapping fungus</name>
    <name type="synonym">Arthrobotrys oligospora</name>
    <dbReference type="NCBI Taxonomy" id="2813651"/>
    <lineage>
        <taxon>Eukaryota</taxon>
        <taxon>Fungi</taxon>
        <taxon>Dikarya</taxon>
        <taxon>Ascomycota</taxon>
        <taxon>Pezizomycotina</taxon>
        <taxon>Orbiliomycetes</taxon>
        <taxon>Orbiliales</taxon>
        <taxon>Orbiliaceae</taxon>
        <taxon>Orbilia</taxon>
    </lineage>
</organism>
<proteinExistence type="predicted"/>
<dbReference type="EMBL" id="WIPF01000065">
    <property type="protein sequence ID" value="KAF3215991.1"/>
    <property type="molecule type" value="Genomic_DNA"/>
</dbReference>
<evidence type="ECO:0000313" key="1">
    <source>
        <dbReference type="EMBL" id="KAF3206127.1"/>
    </source>
</evidence>
<accession>A0A7C8QJU4</accession>
<dbReference type="EMBL" id="WIWT01000060">
    <property type="protein sequence ID" value="KAF3206127.1"/>
    <property type="molecule type" value="Genomic_DNA"/>
</dbReference>
<sequence>MNRPGGQLTLPKLEELTISVSDAGRWAFEQYFDVDLGDIKSLSLVGIYDNVSPEDLIFLRKLTGISVLHLQYPSHQYFMNWIWSAVSLREPCQSLKKVVVLGQGSPSTDALEEFMENNGKIYNARIEEEKVPDRLAAKSIKPNDFTLYLYTPLVIPSQTSHYNFETTYGLKNKGVESCGKFQY</sequence>
<dbReference type="OrthoDB" id="10318517at2759"/>
<reference evidence="2 3" key="1">
    <citation type="submission" date="2019-06" db="EMBL/GenBank/DDBJ databases">
        <authorList>
            <person name="Palmer J.M."/>
        </authorList>
    </citation>
    <scope>NUCLEOTIDE SEQUENCE [LARGE SCALE GENOMIC DNA]</scope>
    <source>
        <strain evidence="2 3">TWF191</strain>
        <strain evidence="1">TWF679</strain>
    </source>
</reference>
<gene>
    <name evidence="2" type="ORF">TWF191_009154</name>
    <name evidence="1" type="ORF">TWF679_009078</name>
</gene>